<feature type="domain" description="Thiamine pyrophosphate enzyme N-terminal TPP-binding" evidence="6">
    <location>
        <begin position="13"/>
        <end position="121"/>
    </location>
</feature>
<evidence type="ECO:0000256" key="2">
    <source>
        <dbReference type="ARBA" id="ARBA00022723"/>
    </source>
</evidence>
<dbReference type="GO" id="GO:0009234">
    <property type="term" value="P:menaquinone biosynthetic process"/>
    <property type="evidence" value="ECO:0007669"/>
    <property type="project" value="InterPro"/>
</dbReference>
<accession>A0A415LT23</accession>
<dbReference type="Proteomes" id="UP001156216">
    <property type="component" value="Chromosome"/>
</dbReference>
<dbReference type="InterPro" id="IPR004433">
    <property type="entry name" value="MenaQ_synth_MenD"/>
</dbReference>
<dbReference type="PANTHER" id="PTHR42916">
    <property type="entry name" value="2-SUCCINYL-5-ENOLPYRUVYL-6-HYDROXY-3-CYCLOHEXENE-1-CARBOXYLATE SYNTHASE"/>
    <property type="match status" value="1"/>
</dbReference>
<name>A0A415LT23_BACT4</name>
<dbReference type="InterPro" id="IPR012001">
    <property type="entry name" value="Thiamin_PyroP_enz_TPP-bd_dom"/>
</dbReference>
<keyword evidence="4" id="KW-0786">Thiamine pyrophosphate</keyword>
<dbReference type="PANTHER" id="PTHR42916:SF1">
    <property type="entry name" value="PROTEIN PHYLLO, CHLOROPLASTIC"/>
    <property type="match status" value="1"/>
</dbReference>
<evidence type="ECO:0000256" key="4">
    <source>
        <dbReference type="ARBA" id="ARBA00023052"/>
    </source>
</evidence>
<keyword evidence="2" id="KW-0479">Metal-binding</keyword>
<dbReference type="RefSeq" id="WP_117578970.1">
    <property type="nucleotide sequence ID" value="NZ_AP022660.1"/>
</dbReference>
<keyword evidence="3" id="KW-0460">Magnesium</keyword>
<dbReference type="Pfam" id="PF02776">
    <property type="entry name" value="TPP_enzyme_N"/>
    <property type="match status" value="1"/>
</dbReference>
<evidence type="ECO:0000256" key="1">
    <source>
        <dbReference type="ARBA" id="ARBA00022679"/>
    </source>
</evidence>
<dbReference type="Proteomes" id="UP000283616">
    <property type="component" value="Unassembled WGS sequence"/>
</dbReference>
<dbReference type="AlphaFoldDB" id="A0A415LT23"/>
<evidence type="ECO:0000313" key="7">
    <source>
        <dbReference type="EMBL" id="RHL52123.1"/>
    </source>
</evidence>
<evidence type="ECO:0000313" key="10">
    <source>
        <dbReference type="Proteomes" id="UP000283616"/>
    </source>
</evidence>
<proteinExistence type="predicted"/>
<dbReference type="GO" id="GO:0046872">
    <property type="term" value="F:metal ion binding"/>
    <property type="evidence" value="ECO:0007669"/>
    <property type="project" value="UniProtKB-KW"/>
</dbReference>
<evidence type="ECO:0000313" key="8">
    <source>
        <dbReference type="EMBL" id="UYU71627.1"/>
    </source>
</evidence>
<gene>
    <name evidence="7" type="ORF">DW011_25795</name>
    <name evidence="8" type="ORF">KQP59_00505</name>
    <name evidence="9" type="ORF">KQP74_08740</name>
</gene>
<protein>
    <submittedName>
        <fullName evidence="7">2-succinyl-5-enolpyruvyl-6-hydroxy-3-cyclohexene-1-carboxylate synthase</fullName>
    </submittedName>
</protein>
<evidence type="ECO:0000256" key="3">
    <source>
        <dbReference type="ARBA" id="ARBA00022842"/>
    </source>
</evidence>
<dbReference type="Gene3D" id="3.40.50.970">
    <property type="match status" value="2"/>
</dbReference>
<evidence type="ECO:0000259" key="6">
    <source>
        <dbReference type="Pfam" id="PF02776"/>
    </source>
</evidence>
<dbReference type="SUPFAM" id="SSF52518">
    <property type="entry name" value="Thiamin diphosphate-binding fold (THDP-binding)"/>
    <property type="match status" value="2"/>
</dbReference>
<sequence>MNQKYYTAERSVQILISLLKQHGIKRIVASPGTTNLTFVASIMQDSWFEMYSSVDERSAAYMACGMAAESGEVVVLSCTGATASRNYVSGLTEAYYRKLPILAVTSTQDINRIGHLIPQVIDRRVVQNDIVLLSEHVPVTFNDADEWSNTVKINRALLELRHRGGGPVHINLTTIYSRDFSIKNLPQARLIRRICLGEEFPPFPKGRTAIFVGAHLKFTESEKRAVDNFCGTHDAVVFCDHTSGYEGKYAVPLSILTSQEQDICSLVNIDLLIHIGEISGGYITMCPKTVWRVNPDGELKDSYQRLTHVFEMPEQSFFEHYADTNCIQRTDFLDICMEELRAIWAKVPETLPFSNVWIALQTAHRLPAGSVLHLGILNTLRTWNFFAKKNEVYAYSNTGGFGIDGNVSSLVGASLVHPNRLYFGVIGDLAFFYDMNVVGNRHVGNNVRILLINNGKGTEFRNYMHPGAAFGEEADTFIAAGGHYGNKSHVLIKHYAEDLGYEYLSANNKDEYVQVVDRFLIPEITDRPMILEVFTDNADESEAIRIINNLNVSTTGMMRSTAKEILGEKGIKIIKKILNK</sequence>
<evidence type="ECO:0000256" key="5">
    <source>
        <dbReference type="ARBA" id="ARBA00023211"/>
    </source>
</evidence>
<dbReference type="EMBL" id="CP083681">
    <property type="protein sequence ID" value="UYU71627.1"/>
    <property type="molecule type" value="Genomic_DNA"/>
</dbReference>
<keyword evidence="1" id="KW-0808">Transferase</keyword>
<dbReference type="InterPro" id="IPR029061">
    <property type="entry name" value="THDP-binding"/>
</dbReference>
<dbReference type="GO" id="GO:0030976">
    <property type="term" value="F:thiamine pyrophosphate binding"/>
    <property type="evidence" value="ECO:0007669"/>
    <property type="project" value="InterPro"/>
</dbReference>
<reference evidence="8" key="2">
    <citation type="submission" date="2021-06" db="EMBL/GenBank/DDBJ databases">
        <title>Interrogation of the integrated mobile genetic elements in gut-associated Bacteroides with a consensus prediction approach.</title>
        <authorList>
            <person name="Campbell D.E."/>
            <person name="Leigh J.R."/>
            <person name="Kim T."/>
            <person name="England W."/>
            <person name="Whitaker R.J."/>
            <person name="Degnan P.H."/>
        </authorList>
    </citation>
    <scope>NUCLEOTIDE SEQUENCE</scope>
    <source>
        <strain evidence="9">VPI-3443</strain>
        <strain evidence="8">VPI-BTDOT2</strain>
    </source>
</reference>
<reference evidence="7 10" key="1">
    <citation type="submission" date="2018-08" db="EMBL/GenBank/DDBJ databases">
        <title>A genome reference for cultivated species of the human gut microbiota.</title>
        <authorList>
            <person name="Zou Y."/>
            <person name="Xue W."/>
            <person name="Luo G."/>
        </authorList>
    </citation>
    <scope>NUCLEOTIDE SEQUENCE [LARGE SCALE GENOMIC DNA]</scope>
    <source>
        <strain evidence="7 10">AF37-12</strain>
    </source>
</reference>
<dbReference type="PIRSF" id="PIRSF004983">
    <property type="entry name" value="MenD"/>
    <property type="match status" value="1"/>
</dbReference>
<keyword evidence="5" id="KW-0464">Manganese</keyword>
<dbReference type="EMBL" id="QROV01000062">
    <property type="protein sequence ID" value="RHL52123.1"/>
    <property type="molecule type" value="Genomic_DNA"/>
</dbReference>
<dbReference type="Proteomes" id="UP001162960">
    <property type="component" value="Chromosome"/>
</dbReference>
<dbReference type="GO" id="GO:0070204">
    <property type="term" value="F:2-succinyl-5-enolpyruvyl-6-hydroxy-3-cyclohexene-1-carboxylic-acid synthase activity"/>
    <property type="evidence" value="ECO:0007669"/>
    <property type="project" value="InterPro"/>
</dbReference>
<dbReference type="Gene3D" id="3.40.50.1220">
    <property type="entry name" value="TPP-binding domain"/>
    <property type="match status" value="1"/>
</dbReference>
<dbReference type="EMBL" id="CP083685">
    <property type="protein sequence ID" value="UYU92705.1"/>
    <property type="molecule type" value="Genomic_DNA"/>
</dbReference>
<evidence type="ECO:0000313" key="9">
    <source>
        <dbReference type="EMBL" id="UYU92705.1"/>
    </source>
</evidence>
<dbReference type="CDD" id="cd07037">
    <property type="entry name" value="TPP_PYR_MenD"/>
    <property type="match status" value="1"/>
</dbReference>
<organism evidence="7 10">
    <name type="scientific">Bacteroides thetaiotaomicron</name>
    <dbReference type="NCBI Taxonomy" id="818"/>
    <lineage>
        <taxon>Bacteria</taxon>
        <taxon>Pseudomonadati</taxon>
        <taxon>Bacteroidota</taxon>
        <taxon>Bacteroidia</taxon>
        <taxon>Bacteroidales</taxon>
        <taxon>Bacteroidaceae</taxon>
        <taxon>Bacteroides</taxon>
    </lineage>
</organism>